<dbReference type="SMART" id="SM00939">
    <property type="entry name" value="PepX_C"/>
    <property type="match status" value="1"/>
</dbReference>
<dbReference type="Gene3D" id="2.60.120.260">
    <property type="entry name" value="Galactose-binding domain-like"/>
    <property type="match status" value="1"/>
</dbReference>
<dbReference type="EMBL" id="JAGMUV010000043">
    <property type="protein sequence ID" value="KAH7110957.1"/>
    <property type="molecule type" value="Genomic_DNA"/>
</dbReference>
<dbReference type="AlphaFoldDB" id="A0A9P9I8L8"/>
<name>A0A9P9I8L8_9HYPO</name>
<reference evidence="3" key="1">
    <citation type="journal article" date="2021" name="Nat. Commun.">
        <title>Genetic determinants of endophytism in the Arabidopsis root mycobiome.</title>
        <authorList>
            <person name="Mesny F."/>
            <person name="Miyauchi S."/>
            <person name="Thiergart T."/>
            <person name="Pickel B."/>
            <person name="Atanasova L."/>
            <person name="Karlsson M."/>
            <person name="Huettel B."/>
            <person name="Barry K.W."/>
            <person name="Haridas S."/>
            <person name="Chen C."/>
            <person name="Bauer D."/>
            <person name="Andreopoulos W."/>
            <person name="Pangilinan J."/>
            <person name="LaButti K."/>
            <person name="Riley R."/>
            <person name="Lipzen A."/>
            <person name="Clum A."/>
            <person name="Drula E."/>
            <person name="Henrissat B."/>
            <person name="Kohler A."/>
            <person name="Grigoriev I.V."/>
            <person name="Martin F.M."/>
            <person name="Hacquard S."/>
        </authorList>
    </citation>
    <scope>NUCLEOTIDE SEQUENCE</scope>
    <source>
        <strain evidence="3">MPI-CAGE-AT-0147</strain>
    </source>
</reference>
<dbReference type="SUPFAM" id="SSF49785">
    <property type="entry name" value="Galactose-binding domain-like"/>
    <property type="match status" value="1"/>
</dbReference>
<dbReference type="Proteomes" id="UP000738349">
    <property type="component" value="Unassembled WGS sequence"/>
</dbReference>
<dbReference type="InterPro" id="IPR050585">
    <property type="entry name" value="Xaa-Pro_dipeptidyl-ppase/CocE"/>
</dbReference>
<sequence length="611" mass="69516">MDDKEHQAAVQAQNRIKNDALKVTVYIPPGQSLVPEKPEQREILHKAGTRVIPGALPLPVDIVFHENIPMKLSDGTTLYCDIVLSSKFTTLRERHEHAVPALIAWTPYGKQRSKPHLDDFPFRAGVPRSRLSGLETFEGPDPAFWCPQDYAVVNVDIRGAAMSEGDMLQFGHQEAQDGAEFVTWVSKQPWCNGKVALTGNSWLAIAQWRIGSLRPKGLAALAPWEGFSDVYRHQMCAGGIPFSGFHNDIKRQLTGKSRMEDPVEFMKSHNTWDVYWEDKLAHPEWINVPVYVVGSWTNLVHTPGTFKAWKLLPEDLPKWLRVHNTMEWPDYYNDNSQRDLLRFFDYYLHGMADNDWISTPKVRLSVFNSGLTFKEDTVNRPEVDFPLPRTNYKRYYLTQDHGLSQQPEASGSSVRYDSSTGIATFEYEMPAACETTGYFMAHFVMSCEEHVEMDVFVRVHRLSRDKYRQGVLPVTPLNAAVRRLLKFIHDWQIGIFRAADSAFHWGPDGQLRAGFALNQDTSKSKIAEPFYNFEKRVPLKKGEARALDIPLRPYGMYWEKGDILQLVVSGHSLASFPIPNIGLHSTDNKGTHTIQCGTRGDESSYLLVPHV</sequence>
<accession>A0A9P9I8L8</accession>
<dbReference type="InterPro" id="IPR029058">
    <property type="entry name" value="AB_hydrolase_fold"/>
</dbReference>
<dbReference type="PANTHER" id="PTHR43056:SF10">
    <property type="entry name" value="COCE_NOND FAMILY, PUTATIVE (AFU_ORTHOLOGUE AFUA_7G00600)-RELATED"/>
    <property type="match status" value="1"/>
</dbReference>
<dbReference type="PANTHER" id="PTHR43056">
    <property type="entry name" value="PEPTIDASE S9 PROLYL OLIGOPEPTIDASE"/>
    <property type="match status" value="1"/>
</dbReference>
<proteinExistence type="predicted"/>
<dbReference type="InterPro" id="IPR013736">
    <property type="entry name" value="Xaa-Pro_dipept_C"/>
</dbReference>
<dbReference type="Pfam" id="PF08530">
    <property type="entry name" value="PepX_C"/>
    <property type="match status" value="1"/>
</dbReference>
<dbReference type="Gene3D" id="3.40.50.1820">
    <property type="entry name" value="alpha/beta hydrolase"/>
    <property type="match status" value="1"/>
</dbReference>
<dbReference type="Gene3D" id="1.10.3020.20">
    <property type="match status" value="1"/>
</dbReference>
<dbReference type="InterPro" id="IPR008979">
    <property type="entry name" value="Galactose-bd-like_sf"/>
</dbReference>
<keyword evidence="1 3" id="KW-0378">Hydrolase</keyword>
<evidence type="ECO:0000256" key="1">
    <source>
        <dbReference type="ARBA" id="ARBA00022801"/>
    </source>
</evidence>
<evidence type="ECO:0000259" key="2">
    <source>
        <dbReference type="SMART" id="SM00939"/>
    </source>
</evidence>
<dbReference type="Pfam" id="PF02129">
    <property type="entry name" value="Peptidase_S15"/>
    <property type="match status" value="1"/>
</dbReference>
<evidence type="ECO:0000313" key="4">
    <source>
        <dbReference type="Proteomes" id="UP000738349"/>
    </source>
</evidence>
<keyword evidence="4" id="KW-1185">Reference proteome</keyword>
<comment type="caution">
    <text evidence="3">The sequence shown here is derived from an EMBL/GenBank/DDBJ whole genome shotgun (WGS) entry which is preliminary data.</text>
</comment>
<dbReference type="InterPro" id="IPR005674">
    <property type="entry name" value="CocE/Ser_esterase"/>
</dbReference>
<protein>
    <submittedName>
        <fullName evidence="3">Alpha/Beta hydrolase protein</fullName>
    </submittedName>
</protein>
<dbReference type="OrthoDB" id="2578740at2759"/>
<feature type="domain" description="Xaa-Pro dipeptidyl-peptidase C-terminal" evidence="2">
    <location>
        <begin position="341"/>
        <end position="607"/>
    </location>
</feature>
<dbReference type="NCBIfam" id="TIGR00976">
    <property type="entry name" value="CocE_NonD"/>
    <property type="match status" value="1"/>
</dbReference>
<evidence type="ECO:0000313" key="3">
    <source>
        <dbReference type="EMBL" id="KAH7110957.1"/>
    </source>
</evidence>
<gene>
    <name evidence="3" type="ORF">EDB81DRAFT_735972</name>
</gene>
<organism evidence="3 4">
    <name type="scientific">Dactylonectria macrodidyma</name>
    <dbReference type="NCBI Taxonomy" id="307937"/>
    <lineage>
        <taxon>Eukaryota</taxon>
        <taxon>Fungi</taxon>
        <taxon>Dikarya</taxon>
        <taxon>Ascomycota</taxon>
        <taxon>Pezizomycotina</taxon>
        <taxon>Sordariomycetes</taxon>
        <taxon>Hypocreomycetidae</taxon>
        <taxon>Hypocreales</taxon>
        <taxon>Nectriaceae</taxon>
        <taxon>Dactylonectria</taxon>
    </lineage>
</organism>
<dbReference type="GO" id="GO:0008239">
    <property type="term" value="F:dipeptidyl-peptidase activity"/>
    <property type="evidence" value="ECO:0007669"/>
    <property type="project" value="InterPro"/>
</dbReference>
<dbReference type="SUPFAM" id="SSF53474">
    <property type="entry name" value="alpha/beta-Hydrolases"/>
    <property type="match status" value="1"/>
</dbReference>
<dbReference type="InterPro" id="IPR000383">
    <property type="entry name" value="Xaa-Pro-like_dom"/>
</dbReference>